<evidence type="ECO:0000259" key="2">
    <source>
        <dbReference type="SMART" id="SM00387"/>
    </source>
</evidence>
<dbReference type="Gene3D" id="3.30.565.10">
    <property type="entry name" value="Histidine kinase-like ATPase, C-terminal domain"/>
    <property type="match status" value="1"/>
</dbReference>
<gene>
    <name evidence="3" type="ORF">HNR68_000116</name>
</gene>
<evidence type="ECO:0000256" key="1">
    <source>
        <dbReference type="SAM" id="MobiDB-lite"/>
    </source>
</evidence>
<dbReference type="SMART" id="SM00387">
    <property type="entry name" value="HATPase_c"/>
    <property type="match status" value="1"/>
</dbReference>
<dbReference type="EMBL" id="JACCFJ010000001">
    <property type="protein sequence ID" value="NYI81486.1"/>
    <property type="molecule type" value="Genomic_DNA"/>
</dbReference>
<evidence type="ECO:0000313" key="4">
    <source>
        <dbReference type="Proteomes" id="UP000587002"/>
    </source>
</evidence>
<proteinExistence type="predicted"/>
<accession>A0A853ACB1</accession>
<dbReference type="InterPro" id="IPR036890">
    <property type="entry name" value="HATPase_C_sf"/>
</dbReference>
<dbReference type="Pfam" id="PF13589">
    <property type="entry name" value="HATPase_c_3"/>
    <property type="match status" value="1"/>
</dbReference>
<name>A0A853ACB1_9PSEU</name>
<evidence type="ECO:0000313" key="3">
    <source>
        <dbReference type="EMBL" id="NYI81486.1"/>
    </source>
</evidence>
<feature type="region of interest" description="Disordered" evidence="1">
    <location>
        <begin position="470"/>
        <end position="521"/>
    </location>
</feature>
<comment type="caution">
    <text evidence="3">The sequence shown here is derived from an EMBL/GenBank/DDBJ whole genome shotgun (WGS) entry which is preliminary data.</text>
</comment>
<organism evidence="3 4">
    <name type="scientific">Saccharopolyspora hordei</name>
    <dbReference type="NCBI Taxonomy" id="1838"/>
    <lineage>
        <taxon>Bacteria</taxon>
        <taxon>Bacillati</taxon>
        <taxon>Actinomycetota</taxon>
        <taxon>Actinomycetes</taxon>
        <taxon>Pseudonocardiales</taxon>
        <taxon>Pseudonocardiaceae</taxon>
        <taxon>Saccharopolyspora</taxon>
    </lineage>
</organism>
<dbReference type="SUPFAM" id="SSF55874">
    <property type="entry name" value="ATPase domain of HSP90 chaperone/DNA topoisomerase II/histidine kinase"/>
    <property type="match status" value="1"/>
</dbReference>
<dbReference type="RefSeq" id="WP_179716547.1">
    <property type="nucleotide sequence ID" value="NZ_BAABFH010000001.1"/>
</dbReference>
<protein>
    <recommendedName>
        <fullName evidence="2">Histidine kinase/HSP90-like ATPase domain-containing protein</fullName>
    </recommendedName>
</protein>
<keyword evidence="4" id="KW-1185">Reference proteome</keyword>
<sequence length="783" mass="88127">MTDQPRTLDLTPSPRLLEVLGDIPYTIWQCIAELVDNAFDNFRKIDTGDPREICVTLPKPTTEDWDAAEITVADTGTGMSTDQLQNALRAGYSDNDRYGSLGLFGMGFNIATARLGRITTVKTTQAGEETWTSVTIDFHEMQRSGSFAVNVTQTLKDDPEMHGTEFTVSRLQESTISALRKSNTIGTVRNKLADVYSVLLREGEAIPGIETSAGMNNPASLYINDKKVLPSRPCVWSPSRTTQYEGVEVAAVRAIDHELAPARACQECGHWHPEHYTAEECASCGRRKLELRERRIYGWLGVRRYLDSNFGISFIRNGRKILTDDRSLFSWENPDTGEQSVEYPLEPPANQGRIVGEIHLDHVPVTYQKNDFERGSHWATAVNYLRGIGPIRPQYAKRHGYEPNTSPLGLLVRAFQKNDPGVKYLTPGDGSKAMHEKAREWARAFNKGEPEFQSDEKWYQQAAKHDAIKHGTLEQDSTAEQELEKLKRETGLPLSPNHDSRSTPQAPRPVPELAESEDTRFRRYQENSVELVELDGKITFEETSRQLKVYSTASRLRGAAGEDVPTVTRTQAGGVLTVFVNSTHPIFTEYGHRVHDHALWAAAETLRAHAESRAPLARVVAEIIRSFPDLRLTARTLHDRADTLLARVQEATAQSFSDDPEAAWSVLTPTLKTDAESAALQKNSAIDWANVTKTSEFFDYLGYEAFARITEVLPERMLDGQVFRTSWQSWTDERVRNRAVTRLARLLADIGEFVSASPRPHSREMQRIQLILDELYDQVEERA</sequence>
<dbReference type="InterPro" id="IPR003594">
    <property type="entry name" value="HATPase_dom"/>
</dbReference>
<dbReference type="Proteomes" id="UP000587002">
    <property type="component" value="Unassembled WGS sequence"/>
</dbReference>
<feature type="domain" description="Histidine kinase/HSP90-like ATPase" evidence="2">
    <location>
        <begin position="22"/>
        <end position="142"/>
    </location>
</feature>
<dbReference type="AlphaFoldDB" id="A0A853ACB1"/>
<reference evidence="3 4" key="1">
    <citation type="submission" date="2020-07" db="EMBL/GenBank/DDBJ databases">
        <title>Sequencing the genomes of 1000 actinobacteria strains.</title>
        <authorList>
            <person name="Klenk H.-P."/>
        </authorList>
    </citation>
    <scope>NUCLEOTIDE SEQUENCE [LARGE SCALE GENOMIC DNA]</scope>
    <source>
        <strain evidence="3 4">DSM 44065</strain>
    </source>
</reference>